<evidence type="ECO:0000313" key="1">
    <source>
        <dbReference type="EMBL" id="MFC7201030.1"/>
    </source>
</evidence>
<reference evidence="1 2" key="1">
    <citation type="journal article" date="2019" name="Int. J. Syst. Evol. Microbiol.">
        <title>The Global Catalogue of Microorganisms (GCM) 10K type strain sequencing project: providing services to taxonomists for standard genome sequencing and annotation.</title>
        <authorList>
            <consortium name="The Broad Institute Genomics Platform"/>
            <consortium name="The Broad Institute Genome Sequencing Center for Infectious Disease"/>
            <person name="Wu L."/>
            <person name="Ma J."/>
        </authorList>
    </citation>
    <scope>NUCLEOTIDE SEQUENCE [LARGE SCALE GENOMIC DNA]</scope>
    <source>
        <strain evidence="1 2">XZGYJ-43</strain>
    </source>
</reference>
<dbReference type="InterPro" id="IPR055515">
    <property type="entry name" value="DUF7089"/>
</dbReference>
<keyword evidence="2" id="KW-1185">Reference proteome</keyword>
<dbReference type="AlphaFoldDB" id="A0ABD5Z748"/>
<dbReference type="RefSeq" id="WP_279527789.1">
    <property type="nucleotide sequence ID" value="NZ_CP122312.1"/>
</dbReference>
<sequence>MFDERSIPPEVEGVRERYAPDALVLDSERDFETLPSRALDDLAGRTDAVTPHAYEESWLPADAPELLQRLTSSDLVVGMPGDGSVAWTTQFDPPVVIVKPRVEGTPESFVNFLVAEALVEAGLDLPEHFLGFFAERYPDFAAATSTGPNATYQLAHACCDAYRGLHTREEFETWADDFPTLHDAWEDAGERLQPRITDLPGEVATRETEFADAAELACSGVKHGLDLPTPFEALDSVAFRQYGAEYAVKWAEKVFDET</sequence>
<evidence type="ECO:0000313" key="2">
    <source>
        <dbReference type="Proteomes" id="UP001596447"/>
    </source>
</evidence>
<proteinExistence type="predicted"/>
<dbReference type="Pfam" id="PF23363">
    <property type="entry name" value="DUF7089"/>
    <property type="match status" value="1"/>
</dbReference>
<comment type="caution">
    <text evidence="1">The sequence shown here is derived from an EMBL/GenBank/DDBJ whole genome shotgun (WGS) entry which is preliminary data.</text>
</comment>
<protein>
    <submittedName>
        <fullName evidence="1">Uncharacterized protein</fullName>
    </submittedName>
</protein>
<dbReference type="EMBL" id="JBHTAR010000011">
    <property type="protein sequence ID" value="MFC7201030.1"/>
    <property type="molecule type" value="Genomic_DNA"/>
</dbReference>
<dbReference type="Proteomes" id="UP001596447">
    <property type="component" value="Unassembled WGS sequence"/>
</dbReference>
<name>A0ABD5Z748_9EURY</name>
<organism evidence="1 2">
    <name type="scientific">Halospeciosus flavus</name>
    <dbReference type="NCBI Taxonomy" id="3032283"/>
    <lineage>
        <taxon>Archaea</taxon>
        <taxon>Methanobacteriati</taxon>
        <taxon>Methanobacteriota</taxon>
        <taxon>Stenosarchaea group</taxon>
        <taxon>Halobacteria</taxon>
        <taxon>Halobacteriales</taxon>
        <taxon>Halobacteriaceae</taxon>
        <taxon>Halospeciosus</taxon>
    </lineage>
</organism>
<gene>
    <name evidence="1" type="ORF">ACFQJ9_16730</name>
</gene>
<accession>A0ABD5Z748</accession>